<dbReference type="SUPFAM" id="SSF50475">
    <property type="entry name" value="FMN-binding split barrel"/>
    <property type="match status" value="1"/>
</dbReference>
<comment type="caution">
    <text evidence="5">The sequence shown here is derived from an EMBL/GenBank/DDBJ whole genome shotgun (WGS) entry which is preliminary data.</text>
</comment>
<dbReference type="InterPro" id="IPR012349">
    <property type="entry name" value="Split_barrel_FMN-bd"/>
</dbReference>
<dbReference type="Gene3D" id="2.30.110.10">
    <property type="entry name" value="Electron Transport, Fmn-binding Protein, Chain A"/>
    <property type="match status" value="1"/>
</dbReference>
<reference evidence="5" key="1">
    <citation type="submission" date="2020-10" db="EMBL/GenBank/DDBJ databases">
        <authorList>
            <person name="Gilroy R."/>
        </authorList>
    </citation>
    <scope>NUCLEOTIDE SEQUENCE</scope>
    <source>
        <strain evidence="5">CHK191-8634</strain>
    </source>
</reference>
<comment type="cofactor">
    <cofactor evidence="1">
        <name>FMN</name>
        <dbReference type="ChEBI" id="CHEBI:58210"/>
    </cofactor>
</comment>
<dbReference type="PANTHER" id="PTHR43567:SF1">
    <property type="entry name" value="FLAVOREDOXIN"/>
    <property type="match status" value="1"/>
</dbReference>
<keyword evidence="2" id="KW-0285">Flavoprotein</keyword>
<protein>
    <submittedName>
        <fullName evidence="5">Flavin reductase</fullName>
    </submittedName>
</protein>
<evidence type="ECO:0000313" key="6">
    <source>
        <dbReference type="Proteomes" id="UP000824073"/>
    </source>
</evidence>
<dbReference type="GO" id="GO:0010181">
    <property type="term" value="F:FMN binding"/>
    <property type="evidence" value="ECO:0007669"/>
    <property type="project" value="InterPro"/>
</dbReference>
<sequence>MRKNFGAKPWLYPLPVLIIGTYNEDGTADAMNAAWGGLYGSDKVVLCLSAGHKTTANIKAKGAFTVSFADAANVVASDYVGMVSANSEPKKLEKSGFHTTKSEFVDAPLIDELPVAMECELLKITEDGNIIGRIVNVSADESVLDADGSIDLGKFRPISFEPVHRVYHVMGERVGNAFSDGAALNK</sequence>
<evidence type="ECO:0000256" key="2">
    <source>
        <dbReference type="ARBA" id="ARBA00022630"/>
    </source>
</evidence>
<reference evidence="5" key="2">
    <citation type="journal article" date="2021" name="PeerJ">
        <title>Extensive microbial diversity within the chicken gut microbiome revealed by metagenomics and culture.</title>
        <authorList>
            <person name="Gilroy R."/>
            <person name="Ravi A."/>
            <person name="Getino M."/>
            <person name="Pursley I."/>
            <person name="Horton D.L."/>
            <person name="Alikhan N.F."/>
            <person name="Baker D."/>
            <person name="Gharbi K."/>
            <person name="Hall N."/>
            <person name="Watson M."/>
            <person name="Adriaenssens E.M."/>
            <person name="Foster-Nyarko E."/>
            <person name="Jarju S."/>
            <person name="Secka A."/>
            <person name="Antonio M."/>
            <person name="Oren A."/>
            <person name="Chaudhuri R.R."/>
            <person name="La Ragione R."/>
            <person name="Hildebrand F."/>
            <person name="Pallen M.J."/>
        </authorList>
    </citation>
    <scope>NUCLEOTIDE SEQUENCE</scope>
    <source>
        <strain evidence="5">CHK191-8634</strain>
    </source>
</reference>
<dbReference type="InterPro" id="IPR002563">
    <property type="entry name" value="Flavin_Rdtase-like_dom"/>
</dbReference>
<gene>
    <name evidence="5" type="ORF">IAB67_07660</name>
</gene>
<comment type="similarity">
    <text evidence="3">Belongs to the flavoredoxin family.</text>
</comment>
<dbReference type="EMBL" id="DVMR01000058">
    <property type="protein sequence ID" value="HIU44153.1"/>
    <property type="molecule type" value="Genomic_DNA"/>
</dbReference>
<name>A0A9D1IV80_9CLOT</name>
<evidence type="ECO:0000313" key="5">
    <source>
        <dbReference type="EMBL" id="HIU44153.1"/>
    </source>
</evidence>
<evidence type="ECO:0000256" key="3">
    <source>
        <dbReference type="ARBA" id="ARBA00038054"/>
    </source>
</evidence>
<accession>A0A9D1IV80</accession>
<evidence type="ECO:0000256" key="1">
    <source>
        <dbReference type="ARBA" id="ARBA00001917"/>
    </source>
</evidence>
<dbReference type="PANTHER" id="PTHR43567">
    <property type="entry name" value="FLAVOREDOXIN-RELATED-RELATED"/>
    <property type="match status" value="1"/>
</dbReference>
<proteinExistence type="inferred from homology"/>
<dbReference type="AlphaFoldDB" id="A0A9D1IV80"/>
<dbReference type="InterPro" id="IPR052174">
    <property type="entry name" value="Flavoredoxin"/>
</dbReference>
<dbReference type="Proteomes" id="UP000824073">
    <property type="component" value="Unassembled WGS sequence"/>
</dbReference>
<organism evidence="5 6">
    <name type="scientific">Candidatus Ventrousia excrementavium</name>
    <dbReference type="NCBI Taxonomy" id="2840961"/>
    <lineage>
        <taxon>Bacteria</taxon>
        <taxon>Bacillati</taxon>
        <taxon>Bacillota</taxon>
        <taxon>Clostridia</taxon>
        <taxon>Eubacteriales</taxon>
        <taxon>Clostridiaceae</taxon>
        <taxon>Clostridiaceae incertae sedis</taxon>
        <taxon>Candidatus Ventrousia</taxon>
    </lineage>
</organism>
<dbReference type="Pfam" id="PF01613">
    <property type="entry name" value="Flavin_Reduct"/>
    <property type="match status" value="1"/>
</dbReference>
<evidence type="ECO:0000259" key="4">
    <source>
        <dbReference type="Pfam" id="PF01613"/>
    </source>
</evidence>
<feature type="domain" description="Flavin reductase like" evidence="4">
    <location>
        <begin position="12"/>
        <end position="145"/>
    </location>
</feature>
<dbReference type="GO" id="GO:0016646">
    <property type="term" value="F:oxidoreductase activity, acting on the CH-NH group of donors, NAD or NADP as acceptor"/>
    <property type="evidence" value="ECO:0007669"/>
    <property type="project" value="UniProtKB-ARBA"/>
</dbReference>